<dbReference type="PANTHER" id="PTHR43861:SF1">
    <property type="entry name" value="TRANS-ACONITATE 2-METHYLTRANSFERASE"/>
    <property type="match status" value="1"/>
</dbReference>
<sequence>MDIFHALGRQFQKPTGKLGQVLAVFMNQTGVVSYQYLIKHLGIKGEEPVLELGIGNGVLLKQVAEKYPTVPLYGVDYSEDMLQVASKRLAKLSAPDIFLKKMDINQLRFPKDFFQTIYTRHTLYFLEDPQAFLQRVYQILQPGGRFLVVYFSKEWLSLPMYNGYRFYKPDTLALTKYATQLGFSHIQTQTIFPKLVYCTIFTK</sequence>
<evidence type="ECO:0000313" key="3">
    <source>
        <dbReference type="Proteomes" id="UP000277864"/>
    </source>
</evidence>
<dbReference type="Proteomes" id="UP000277864">
    <property type="component" value="Unassembled WGS sequence"/>
</dbReference>
<name>A0A3R9ZXF6_9ENTE</name>
<dbReference type="Pfam" id="PF13847">
    <property type="entry name" value="Methyltransf_31"/>
    <property type="match status" value="1"/>
</dbReference>
<dbReference type="Gene3D" id="3.40.50.150">
    <property type="entry name" value="Vaccinia Virus protein VP39"/>
    <property type="match status" value="1"/>
</dbReference>
<dbReference type="OrthoDB" id="9795864at2"/>
<dbReference type="SUPFAM" id="SSF53335">
    <property type="entry name" value="S-adenosyl-L-methionine-dependent methyltransferases"/>
    <property type="match status" value="1"/>
</dbReference>
<accession>A0A3R9ZXF6</accession>
<organism evidence="2 3">
    <name type="scientific">Vagococcus humatus</name>
    <dbReference type="NCBI Taxonomy" id="1889241"/>
    <lineage>
        <taxon>Bacteria</taxon>
        <taxon>Bacillati</taxon>
        <taxon>Bacillota</taxon>
        <taxon>Bacilli</taxon>
        <taxon>Lactobacillales</taxon>
        <taxon>Enterococcaceae</taxon>
        <taxon>Vagococcus</taxon>
    </lineage>
</organism>
<evidence type="ECO:0000313" key="2">
    <source>
        <dbReference type="EMBL" id="RST89982.1"/>
    </source>
</evidence>
<dbReference type="RefSeq" id="WP_125942596.1">
    <property type="nucleotide sequence ID" value="NZ_PXZH01000001.1"/>
</dbReference>
<dbReference type="EMBL" id="PXZH01000001">
    <property type="protein sequence ID" value="RST89982.1"/>
    <property type="molecule type" value="Genomic_DNA"/>
</dbReference>
<feature type="domain" description="Methyltransferase" evidence="1">
    <location>
        <begin position="45"/>
        <end position="160"/>
    </location>
</feature>
<protein>
    <recommendedName>
        <fullName evidence="1">Methyltransferase domain-containing protein</fullName>
    </recommendedName>
</protein>
<evidence type="ECO:0000259" key="1">
    <source>
        <dbReference type="Pfam" id="PF13847"/>
    </source>
</evidence>
<gene>
    <name evidence="2" type="ORF">C7P63_02570</name>
</gene>
<keyword evidence="3" id="KW-1185">Reference proteome</keyword>
<proteinExistence type="predicted"/>
<dbReference type="AlphaFoldDB" id="A0A3R9ZXF6"/>
<reference evidence="2 3" key="1">
    <citation type="submission" date="2018-03" db="EMBL/GenBank/DDBJ databases">
        <authorList>
            <person name="Gulvik C.A."/>
        </authorList>
    </citation>
    <scope>NUCLEOTIDE SEQUENCE [LARGE SCALE GENOMIC DNA]</scope>
    <source>
        <strain evidence="2 3">JCM 31581</strain>
    </source>
</reference>
<dbReference type="PANTHER" id="PTHR43861">
    <property type="entry name" value="TRANS-ACONITATE 2-METHYLTRANSFERASE-RELATED"/>
    <property type="match status" value="1"/>
</dbReference>
<comment type="caution">
    <text evidence="2">The sequence shown here is derived from an EMBL/GenBank/DDBJ whole genome shotgun (WGS) entry which is preliminary data.</text>
</comment>
<dbReference type="InterPro" id="IPR029063">
    <property type="entry name" value="SAM-dependent_MTases_sf"/>
</dbReference>
<dbReference type="CDD" id="cd02440">
    <property type="entry name" value="AdoMet_MTases"/>
    <property type="match status" value="1"/>
</dbReference>
<dbReference type="InterPro" id="IPR025714">
    <property type="entry name" value="Methyltranfer_dom"/>
</dbReference>